<gene>
    <name evidence="1" type="ORF">P4O66_006684</name>
</gene>
<evidence type="ECO:0000313" key="1">
    <source>
        <dbReference type="EMBL" id="KAK1799001.1"/>
    </source>
</evidence>
<organism evidence="1 2">
    <name type="scientific">Electrophorus voltai</name>
    <dbReference type="NCBI Taxonomy" id="2609070"/>
    <lineage>
        <taxon>Eukaryota</taxon>
        <taxon>Metazoa</taxon>
        <taxon>Chordata</taxon>
        <taxon>Craniata</taxon>
        <taxon>Vertebrata</taxon>
        <taxon>Euteleostomi</taxon>
        <taxon>Actinopterygii</taxon>
        <taxon>Neopterygii</taxon>
        <taxon>Teleostei</taxon>
        <taxon>Ostariophysi</taxon>
        <taxon>Gymnotiformes</taxon>
        <taxon>Gymnotoidei</taxon>
        <taxon>Gymnotidae</taxon>
        <taxon>Electrophorus</taxon>
    </lineage>
</organism>
<proteinExistence type="predicted"/>
<keyword evidence="2" id="KW-1185">Reference proteome</keyword>
<evidence type="ECO:0000313" key="2">
    <source>
        <dbReference type="Proteomes" id="UP001239994"/>
    </source>
</evidence>
<sequence>MVWGRGNAPGSNQLRVTPVEETARLLEKPATTRLLNASTAHTHSAASHTVFNADTGTLQYSRQFRGKKSPRVDGTGAVNTASRKINDLLAISLSYRNSSDSEGPGLEGERGDQ</sequence>
<name>A0AAD8ZJ14_9TELE</name>
<accession>A0AAD8ZJ14</accession>
<reference evidence="1" key="1">
    <citation type="submission" date="2023-03" db="EMBL/GenBank/DDBJ databases">
        <title>Electrophorus voltai genome.</title>
        <authorList>
            <person name="Bian C."/>
        </authorList>
    </citation>
    <scope>NUCLEOTIDE SEQUENCE</scope>
    <source>
        <strain evidence="1">CB-2022</strain>
        <tissue evidence="1">Muscle</tissue>
    </source>
</reference>
<comment type="caution">
    <text evidence="1">The sequence shown here is derived from an EMBL/GenBank/DDBJ whole genome shotgun (WGS) entry which is preliminary data.</text>
</comment>
<dbReference type="Proteomes" id="UP001239994">
    <property type="component" value="Unassembled WGS sequence"/>
</dbReference>
<protein>
    <submittedName>
        <fullName evidence="1">Uncharacterized protein</fullName>
    </submittedName>
</protein>
<dbReference type="EMBL" id="JAROKS010000012">
    <property type="protein sequence ID" value="KAK1799001.1"/>
    <property type="molecule type" value="Genomic_DNA"/>
</dbReference>
<dbReference type="AlphaFoldDB" id="A0AAD8ZJ14"/>